<keyword evidence="2" id="KW-1185">Reference proteome</keyword>
<dbReference type="Proteomes" id="UP000326570">
    <property type="component" value="Unassembled WGS sequence"/>
</dbReference>
<dbReference type="EMBL" id="VTWT01000006">
    <property type="protein sequence ID" value="KAA9332686.1"/>
    <property type="molecule type" value="Genomic_DNA"/>
</dbReference>
<accession>A0A5N1IU96</accession>
<organism evidence="1 2">
    <name type="scientific">Adhaeribacter soli</name>
    <dbReference type="NCBI Taxonomy" id="2607655"/>
    <lineage>
        <taxon>Bacteria</taxon>
        <taxon>Pseudomonadati</taxon>
        <taxon>Bacteroidota</taxon>
        <taxon>Cytophagia</taxon>
        <taxon>Cytophagales</taxon>
        <taxon>Hymenobacteraceae</taxon>
        <taxon>Adhaeribacter</taxon>
    </lineage>
</organism>
<proteinExistence type="predicted"/>
<gene>
    <name evidence="1" type="ORF">F0P94_11805</name>
</gene>
<dbReference type="Pfam" id="PF14281">
    <property type="entry name" value="PDDEXK_4"/>
    <property type="match status" value="1"/>
</dbReference>
<reference evidence="1 2" key="1">
    <citation type="submission" date="2019-09" db="EMBL/GenBank/DDBJ databases">
        <title>Genome sequence of Adhaeribacter sp. M2.</title>
        <authorList>
            <person name="Srinivasan S."/>
        </authorList>
    </citation>
    <scope>NUCLEOTIDE SEQUENCE [LARGE SCALE GENOMIC DNA]</scope>
    <source>
        <strain evidence="1 2">M2</strain>
    </source>
</reference>
<evidence type="ECO:0008006" key="3">
    <source>
        <dbReference type="Google" id="ProtNLM"/>
    </source>
</evidence>
<evidence type="ECO:0000313" key="1">
    <source>
        <dbReference type="EMBL" id="KAA9332686.1"/>
    </source>
</evidence>
<dbReference type="RefSeq" id="WP_150904099.1">
    <property type="nucleotide sequence ID" value="NZ_VTWT01000006.1"/>
</dbReference>
<dbReference type="AlphaFoldDB" id="A0A5N1IU96"/>
<sequence>MINANSINFLNESISKLSVSTKQRFENFRQFNFLSIDNLLIKKRGNLADFYTVASDLTDAFQKIRRVSDERNRLTSGDLNVFNMFGVGETMHSYILASFLNPHSNHGQKHLFLNVFLDLIGIKRHSDNENWIVTAEKGRIDVLLKRSYPHSVVVIENKSNYAVDQSHQLYRYWHQEIYRPIRERHLSTDYILNPPSEYYQLIYLTPSQTKLPSDNSLIKPSDWPKDLPRVVPMQPQFLFFGDFIVKWLECSLLEVPKENFRLQEYILQYLELWK</sequence>
<protein>
    <recommendedName>
        <fullName evidence="3">PD-(D/E)XK nuclease family protein</fullName>
    </recommendedName>
</protein>
<dbReference type="InterPro" id="IPR029470">
    <property type="entry name" value="PDDEXK_4"/>
</dbReference>
<evidence type="ECO:0000313" key="2">
    <source>
        <dbReference type="Proteomes" id="UP000326570"/>
    </source>
</evidence>
<comment type="caution">
    <text evidence="1">The sequence shown here is derived from an EMBL/GenBank/DDBJ whole genome shotgun (WGS) entry which is preliminary data.</text>
</comment>
<name>A0A5N1IU96_9BACT</name>